<dbReference type="Proteomes" id="UP001598138">
    <property type="component" value="Unassembled WGS sequence"/>
</dbReference>
<evidence type="ECO:0000313" key="1">
    <source>
        <dbReference type="EMBL" id="MFD3394987.1"/>
    </source>
</evidence>
<evidence type="ECO:0008006" key="3">
    <source>
        <dbReference type="Google" id="ProtNLM"/>
    </source>
</evidence>
<dbReference type="RefSeq" id="WP_377983858.1">
    <property type="nucleotide sequence ID" value="NZ_JBBKXZ010000003.1"/>
</dbReference>
<dbReference type="PROSITE" id="PS51257">
    <property type="entry name" value="PROKAR_LIPOPROTEIN"/>
    <property type="match status" value="1"/>
</dbReference>
<name>A0ABW6DDM1_9BACT</name>
<proteinExistence type="predicted"/>
<protein>
    <recommendedName>
        <fullName evidence="3">Type 1 periplasmic binding fold superfamily protein</fullName>
    </recommendedName>
</protein>
<keyword evidence="2" id="KW-1185">Reference proteome</keyword>
<reference evidence="1 2" key="1">
    <citation type="submission" date="2024-03" db="EMBL/GenBank/DDBJ databases">
        <title>Aquirufa genome sequencing.</title>
        <authorList>
            <person name="Pitt A."/>
            <person name="Hahn M.W."/>
        </authorList>
    </citation>
    <scope>NUCLEOTIDE SEQUENCE [LARGE SCALE GENOMIC DNA]</scope>
    <source>
        <strain evidence="1 2">OSTEICH-129V</strain>
    </source>
</reference>
<gene>
    <name evidence="1" type="ORF">U0R10_10170</name>
</gene>
<evidence type="ECO:0000313" key="2">
    <source>
        <dbReference type="Proteomes" id="UP001598138"/>
    </source>
</evidence>
<comment type="caution">
    <text evidence="1">The sequence shown here is derived from an EMBL/GenBank/DDBJ whole genome shotgun (WGS) entry which is preliminary data.</text>
</comment>
<accession>A0ABW6DDM1</accession>
<dbReference type="EMBL" id="JBBKXZ010000003">
    <property type="protein sequence ID" value="MFD3394987.1"/>
    <property type="molecule type" value="Genomic_DNA"/>
</dbReference>
<organism evidence="1 2">
    <name type="scientific">Aquirufa avitistagni</name>
    <dbReference type="NCBI Taxonomy" id="3104728"/>
    <lineage>
        <taxon>Bacteria</taxon>
        <taxon>Pseudomonadati</taxon>
        <taxon>Bacteroidota</taxon>
        <taxon>Cytophagia</taxon>
        <taxon>Cytophagales</taxon>
        <taxon>Flectobacillaceae</taxon>
        <taxon>Aquirufa</taxon>
    </lineage>
</organism>
<sequence length="183" mass="20225">MKQIITFLALLAISTSCSKEEHEPHDDNELITTVKLEFKPVTNASLPTKSFFWKDTQGDGVMDSVDPIELDKNTTYEMKVSLLDETKKPAFDISKEVEEEGDVHLFVFKSNPLSLLSVQIKDLDKKGMPIGLRSEVKSQFAAGTGKFNVILKHQPPVNGKAVKTGKEEGGSTDVDVTFPVTIK</sequence>